<proteinExistence type="predicted"/>
<evidence type="ECO:0000259" key="1">
    <source>
        <dbReference type="Pfam" id="PF17293"/>
    </source>
</evidence>
<accession>A0A7G5GYV2</accession>
<evidence type="ECO:0000313" key="3">
    <source>
        <dbReference type="Proteomes" id="UP000515369"/>
    </source>
</evidence>
<organism evidence="2 3">
    <name type="scientific">Spirosoma foliorum</name>
    <dbReference type="NCBI Taxonomy" id="2710596"/>
    <lineage>
        <taxon>Bacteria</taxon>
        <taxon>Pseudomonadati</taxon>
        <taxon>Bacteroidota</taxon>
        <taxon>Cytophagia</taxon>
        <taxon>Cytophagales</taxon>
        <taxon>Cytophagaceae</taxon>
        <taxon>Spirosoma</taxon>
    </lineage>
</organism>
<feature type="domain" description="Arm DNA-binding" evidence="1">
    <location>
        <begin position="17"/>
        <end position="92"/>
    </location>
</feature>
<dbReference type="InterPro" id="IPR035386">
    <property type="entry name" value="Arm-DNA-bind_5"/>
</dbReference>
<dbReference type="KEGG" id="sfol:H3H32_03550"/>
<dbReference type="AlphaFoldDB" id="A0A7G5GYV2"/>
<evidence type="ECO:0000313" key="2">
    <source>
        <dbReference type="EMBL" id="QMW04044.1"/>
    </source>
</evidence>
<protein>
    <recommendedName>
        <fullName evidence="1">Arm DNA-binding domain-containing protein</fullName>
    </recommendedName>
</protein>
<reference evidence="2 3" key="1">
    <citation type="submission" date="2020-07" db="EMBL/GenBank/DDBJ databases">
        <title>Spirosoma foliorum sp. nov., isolated from the leaves on the Nejang mountain Korea, Republic of.</title>
        <authorList>
            <person name="Ho H."/>
            <person name="Lee Y.-J."/>
            <person name="Nurcahyanto D.-A."/>
            <person name="Kim S.-G."/>
        </authorList>
    </citation>
    <scope>NUCLEOTIDE SEQUENCE [LARGE SCALE GENOMIC DNA]</scope>
    <source>
        <strain evidence="2 3">PL0136</strain>
    </source>
</reference>
<dbReference type="Proteomes" id="UP000515369">
    <property type="component" value="Chromosome"/>
</dbReference>
<dbReference type="Pfam" id="PF17293">
    <property type="entry name" value="Arm-DNA-bind_5"/>
    <property type="match status" value="1"/>
</dbReference>
<keyword evidence="3" id="KW-1185">Reference proteome</keyword>
<dbReference type="EMBL" id="CP059732">
    <property type="protein sequence ID" value="QMW04044.1"/>
    <property type="molecule type" value="Genomic_DNA"/>
</dbReference>
<gene>
    <name evidence="2" type="ORF">H3H32_03550</name>
</gene>
<sequence length="133" mass="15311">MRVLSIKRNGRKSQSVKATIYCRIKIDGIPANDFSTFIKVESSEWDSDKQRIKGKSLRVNDDNLKLSQIQSDITRLFLQFESVNEPVSAQHLADLYTNKQKPTYIFLELVDLFEQHLEATYKTKEQSATTKPG</sequence>
<dbReference type="RefSeq" id="WP_182461300.1">
    <property type="nucleotide sequence ID" value="NZ_CP059732.1"/>
</dbReference>
<name>A0A7G5GYV2_9BACT</name>